<dbReference type="GO" id="GO:0000373">
    <property type="term" value="P:Group II intron splicing"/>
    <property type="evidence" value="ECO:0007669"/>
    <property type="project" value="TreeGrafter"/>
</dbReference>
<geneLocation type="mitochondrion" evidence="3"/>
<dbReference type="PANTHER" id="PTHR47539">
    <property type="entry name" value="PENTATRICOPEPTIDE REPEAT-CONTAINING PROTEIN OTP51, CHLOROPLASTIC"/>
    <property type="match status" value="1"/>
</dbReference>
<protein>
    <submittedName>
        <fullName evidence="3">Putative LAGLIDADG homing endonuclease</fullName>
    </submittedName>
</protein>
<evidence type="ECO:0000259" key="2">
    <source>
        <dbReference type="Pfam" id="PF03161"/>
    </source>
</evidence>
<sequence length="203" mass="24598">MDKTLKLIIIGLLLGDANIQTFQKTQPITTARLRILHSTKQIQYLKHKYHLLNPYVRQKNILFLKQKKENKIYHKCYFNTQTLKQFAFFYHMFYKKDLHTKRVIKVLPALIHRYLEPITLAYWYMDDGSLKWKNHSKAVRLCTDSFSKQETEHLVCLLNQKYNLKARTFRTRSRLRIYIPNRNKEFSQLISDYIHPSMKYKIP</sequence>
<dbReference type="GO" id="GO:0004519">
    <property type="term" value="F:endonuclease activity"/>
    <property type="evidence" value="ECO:0007669"/>
    <property type="project" value="UniProtKB-KW"/>
</dbReference>
<gene>
    <name evidence="3" type="primary">orf203</name>
</gene>
<dbReference type="EMBL" id="MN642087">
    <property type="protein sequence ID" value="QGP70652.1"/>
    <property type="molecule type" value="Genomic_DNA"/>
</dbReference>
<feature type="domain" description="Homing endonuclease LAGLIDADG" evidence="2">
    <location>
        <begin position="8"/>
        <end position="183"/>
    </location>
</feature>
<dbReference type="PANTHER" id="PTHR47539:SF1">
    <property type="entry name" value="PENTATRICOPEPTIDE REPEAT-CONTAINING PROTEIN OTP51, CHLOROPLASTIC"/>
    <property type="match status" value="1"/>
</dbReference>
<dbReference type="SUPFAM" id="SSF55608">
    <property type="entry name" value="Homing endonucleases"/>
    <property type="match status" value="1"/>
</dbReference>
<feature type="signal peptide" evidence="1">
    <location>
        <begin position="1"/>
        <end position="19"/>
    </location>
</feature>
<dbReference type="InterPro" id="IPR052500">
    <property type="entry name" value="Chloro/Mito_RNA_Process"/>
</dbReference>
<dbReference type="InterPro" id="IPR027434">
    <property type="entry name" value="Homing_endonucl"/>
</dbReference>
<keyword evidence="1" id="KW-0732">Signal</keyword>
<reference evidence="3" key="1">
    <citation type="submission" date="2019-11" db="EMBL/GenBank/DDBJ databases">
        <title>Complete mitogenomes of the chlorophyte green algae Scherffelia dubia and Tetraselmis sp. CCMP 881 (Chlorodendrophyceae).</title>
        <authorList>
            <person name="Turmel M."/>
            <person name="Otis C."/>
            <person name="de Cambiaire J.-C."/>
            <person name="Lemieux C."/>
        </authorList>
    </citation>
    <scope>NUCLEOTIDE SEQUENCE</scope>
</reference>
<name>A0A650AR92_9CHLO</name>
<keyword evidence="3" id="KW-0378">Hydrolase</keyword>
<keyword evidence="3" id="KW-0540">Nuclease</keyword>
<dbReference type="GO" id="GO:0048564">
    <property type="term" value="P:photosystem I assembly"/>
    <property type="evidence" value="ECO:0007669"/>
    <property type="project" value="TreeGrafter"/>
</dbReference>
<dbReference type="AlphaFoldDB" id="A0A650AR92"/>
<evidence type="ECO:0000313" key="3">
    <source>
        <dbReference type="EMBL" id="QGP70652.1"/>
    </source>
</evidence>
<feature type="chain" id="PRO_5024791845" evidence="1">
    <location>
        <begin position="20"/>
        <end position="203"/>
    </location>
</feature>
<dbReference type="GO" id="GO:0045292">
    <property type="term" value="P:mRNA cis splicing, via spliceosome"/>
    <property type="evidence" value="ECO:0007669"/>
    <property type="project" value="TreeGrafter"/>
</dbReference>
<dbReference type="Pfam" id="PF03161">
    <property type="entry name" value="LAGLIDADG_2"/>
    <property type="match status" value="1"/>
</dbReference>
<evidence type="ECO:0000256" key="1">
    <source>
        <dbReference type="SAM" id="SignalP"/>
    </source>
</evidence>
<dbReference type="InterPro" id="IPR004860">
    <property type="entry name" value="LAGLIDADG_dom"/>
</dbReference>
<accession>A0A650AR92</accession>
<keyword evidence="3" id="KW-0496">Mitochondrion</keyword>
<organism evidence="3">
    <name type="scientific">Tetraselmis sp. CCMP 881</name>
    <dbReference type="NCBI Taxonomy" id="1812852"/>
    <lineage>
        <taxon>Eukaryota</taxon>
        <taxon>Viridiplantae</taxon>
        <taxon>Chlorophyta</taxon>
        <taxon>core chlorophytes</taxon>
        <taxon>Chlorodendrophyceae</taxon>
        <taxon>Chlorodendrales</taxon>
        <taxon>Chlorodendraceae</taxon>
        <taxon>Tetraselmis</taxon>
    </lineage>
</organism>
<proteinExistence type="predicted"/>
<dbReference type="Gene3D" id="3.10.28.10">
    <property type="entry name" value="Homing endonucleases"/>
    <property type="match status" value="2"/>
</dbReference>
<keyword evidence="3" id="KW-0255">Endonuclease</keyword>